<evidence type="ECO:0000256" key="1">
    <source>
        <dbReference type="SAM" id="Phobius"/>
    </source>
</evidence>
<keyword evidence="1" id="KW-0472">Membrane</keyword>
<accession>A0A8J3CEL0</accession>
<dbReference type="EMBL" id="BMMK01000011">
    <property type="protein sequence ID" value="GGM55161.1"/>
    <property type="molecule type" value="Genomic_DNA"/>
</dbReference>
<protein>
    <submittedName>
        <fullName evidence="2">Uncharacterized protein</fullName>
    </submittedName>
</protein>
<gene>
    <name evidence="2" type="ORF">GCM10012275_27850</name>
</gene>
<reference evidence="2" key="1">
    <citation type="journal article" date="2014" name="Int. J. Syst. Evol. Microbiol.">
        <title>Complete genome sequence of Corynebacterium casei LMG S-19264T (=DSM 44701T), isolated from a smear-ripened cheese.</title>
        <authorList>
            <consortium name="US DOE Joint Genome Institute (JGI-PGF)"/>
            <person name="Walter F."/>
            <person name="Albersmeier A."/>
            <person name="Kalinowski J."/>
            <person name="Ruckert C."/>
        </authorList>
    </citation>
    <scope>NUCLEOTIDE SEQUENCE</scope>
    <source>
        <strain evidence="2">CGMCC 4.5737</strain>
    </source>
</reference>
<comment type="caution">
    <text evidence="2">The sequence shown here is derived from an EMBL/GenBank/DDBJ whole genome shotgun (WGS) entry which is preliminary data.</text>
</comment>
<keyword evidence="1" id="KW-1133">Transmembrane helix</keyword>
<proteinExistence type="predicted"/>
<keyword evidence="3" id="KW-1185">Reference proteome</keyword>
<dbReference type="AlphaFoldDB" id="A0A8J3CEL0"/>
<feature type="transmembrane region" description="Helical" evidence="1">
    <location>
        <begin position="26"/>
        <end position="48"/>
    </location>
</feature>
<evidence type="ECO:0000313" key="3">
    <source>
        <dbReference type="Proteomes" id="UP000637578"/>
    </source>
</evidence>
<reference evidence="2" key="2">
    <citation type="submission" date="2020-09" db="EMBL/GenBank/DDBJ databases">
        <authorList>
            <person name="Sun Q."/>
            <person name="Zhou Y."/>
        </authorList>
    </citation>
    <scope>NUCLEOTIDE SEQUENCE</scope>
    <source>
        <strain evidence="2">CGMCC 4.5737</strain>
    </source>
</reference>
<keyword evidence="1" id="KW-0812">Transmembrane</keyword>
<evidence type="ECO:0000313" key="2">
    <source>
        <dbReference type="EMBL" id="GGM55161.1"/>
    </source>
</evidence>
<sequence>MTDTEDLRLNAYQTHSELLWAKAVNIGLSAISGAVITLLAYAVIFQAVRLGRRVLRPRPAQEEPRPTVETG</sequence>
<name>A0A8J3CEL0_9PSEU</name>
<organism evidence="2 3">
    <name type="scientific">Longimycelium tulufanense</name>
    <dbReference type="NCBI Taxonomy" id="907463"/>
    <lineage>
        <taxon>Bacteria</taxon>
        <taxon>Bacillati</taxon>
        <taxon>Actinomycetota</taxon>
        <taxon>Actinomycetes</taxon>
        <taxon>Pseudonocardiales</taxon>
        <taxon>Pseudonocardiaceae</taxon>
        <taxon>Longimycelium</taxon>
    </lineage>
</organism>
<dbReference type="Proteomes" id="UP000637578">
    <property type="component" value="Unassembled WGS sequence"/>
</dbReference>